<gene>
    <name evidence="1" type="ORF">ACEU0G_003298</name>
</gene>
<organism evidence="1 2">
    <name type="scientific">Stenotrophomonas nematodicola</name>
    <dbReference type="NCBI Taxonomy" id="2656746"/>
    <lineage>
        <taxon>Bacteria</taxon>
        <taxon>Pseudomonadati</taxon>
        <taxon>Pseudomonadota</taxon>
        <taxon>Gammaproteobacteria</taxon>
        <taxon>Lysobacterales</taxon>
        <taxon>Lysobacteraceae</taxon>
        <taxon>Stenotrophomonas</taxon>
    </lineage>
</organism>
<dbReference type="RefSeq" id="WP_394162864.1">
    <property type="nucleotide sequence ID" value="NZ_JBHGCJ010000005.1"/>
</dbReference>
<evidence type="ECO:0000313" key="2">
    <source>
        <dbReference type="Proteomes" id="UP001605261"/>
    </source>
</evidence>
<dbReference type="EMBL" id="JBHGCJ010000005">
    <property type="protein sequence ID" value="MFG6109288.1"/>
    <property type="molecule type" value="Genomic_DNA"/>
</dbReference>
<dbReference type="Proteomes" id="UP001605261">
    <property type="component" value="Unassembled WGS sequence"/>
</dbReference>
<sequence>MTPRMALLQTLEHLDALDPDHLPVVPLDAYFTGNDQEASIAPNQWEFGRPPIGELYARFQAIAARPDVQGVYVGLHQDWGMALEDDTEWPAAENIHILTCADEPTVLSWLDGLESDGASTGWPYGQHAAAPVPAEGFQVFSVFWD</sequence>
<accession>A0ABW7CWV3</accession>
<protein>
    <submittedName>
        <fullName evidence="1">Uncharacterized protein</fullName>
    </submittedName>
</protein>
<proteinExistence type="predicted"/>
<name>A0ABW7CWV3_9GAMM</name>
<keyword evidence="2" id="KW-1185">Reference proteome</keyword>
<reference evidence="1 2" key="1">
    <citation type="submission" date="2024-09" db="EMBL/GenBank/DDBJ databases">
        <authorList>
            <consortium name="All-Russian atlas of soil microorganisms"/>
            <consortium name="as a basis for the search for new antimicrobial producers and enzymes with unique properties"/>
            <person name="Sokolova E.A."/>
            <person name="Voronina E.N."/>
        </authorList>
    </citation>
    <scope>NUCLEOTIDE SEQUENCE [LARGE SCALE GENOMIC DNA]</scope>
    <source>
        <strain evidence="1 2">AF-22b-331.1</strain>
    </source>
</reference>
<comment type="caution">
    <text evidence="1">The sequence shown here is derived from an EMBL/GenBank/DDBJ whole genome shotgun (WGS) entry which is preliminary data.</text>
</comment>
<evidence type="ECO:0000313" key="1">
    <source>
        <dbReference type="EMBL" id="MFG6109288.1"/>
    </source>
</evidence>